<organism evidence="8 9">
    <name type="scientific">Acetobacterium wieringae</name>
    <dbReference type="NCBI Taxonomy" id="52694"/>
    <lineage>
        <taxon>Bacteria</taxon>
        <taxon>Bacillati</taxon>
        <taxon>Bacillota</taxon>
        <taxon>Clostridia</taxon>
        <taxon>Eubacteriales</taxon>
        <taxon>Eubacteriaceae</taxon>
        <taxon>Acetobacterium</taxon>
    </lineage>
</organism>
<dbReference type="GO" id="GO:0004888">
    <property type="term" value="F:transmembrane signaling receptor activity"/>
    <property type="evidence" value="ECO:0007669"/>
    <property type="project" value="TreeGrafter"/>
</dbReference>
<dbReference type="Gene3D" id="6.10.340.10">
    <property type="match status" value="1"/>
</dbReference>
<dbReference type="Gene3D" id="1.10.287.950">
    <property type="entry name" value="Methyl-accepting chemotaxis protein"/>
    <property type="match status" value="1"/>
</dbReference>
<dbReference type="SUPFAM" id="SSF58104">
    <property type="entry name" value="Methyl-accepting chemotaxis protein (MCP) signaling domain"/>
    <property type="match status" value="1"/>
</dbReference>
<dbReference type="GO" id="GO:0005886">
    <property type="term" value="C:plasma membrane"/>
    <property type="evidence" value="ECO:0007669"/>
    <property type="project" value="TreeGrafter"/>
</dbReference>
<dbReference type="SMART" id="SM00304">
    <property type="entry name" value="HAMP"/>
    <property type="match status" value="1"/>
</dbReference>
<feature type="region of interest" description="Disordered" evidence="4">
    <location>
        <begin position="524"/>
        <end position="543"/>
    </location>
</feature>
<dbReference type="PROSITE" id="PS50885">
    <property type="entry name" value="HAMP"/>
    <property type="match status" value="1"/>
</dbReference>
<feature type="domain" description="HAMP" evidence="7">
    <location>
        <begin position="212"/>
        <end position="264"/>
    </location>
</feature>
<dbReference type="InterPro" id="IPR024478">
    <property type="entry name" value="HlyB_4HB_MCP"/>
</dbReference>
<comment type="similarity">
    <text evidence="2">Belongs to the methyl-accepting chemotaxis (MCP) protein family.</text>
</comment>
<evidence type="ECO:0000256" key="5">
    <source>
        <dbReference type="SAM" id="Phobius"/>
    </source>
</evidence>
<protein>
    <submittedName>
        <fullName evidence="8">HAMP domain-containing protein</fullName>
    </submittedName>
</protein>
<dbReference type="Pfam" id="PF00672">
    <property type="entry name" value="HAMP"/>
    <property type="match status" value="1"/>
</dbReference>
<dbReference type="CDD" id="cd19411">
    <property type="entry name" value="MCP2201-like_sensor"/>
    <property type="match status" value="1"/>
</dbReference>
<dbReference type="EMBL" id="VSLA01000002">
    <property type="protein sequence ID" value="TYC88159.1"/>
    <property type="molecule type" value="Genomic_DNA"/>
</dbReference>
<evidence type="ECO:0000256" key="4">
    <source>
        <dbReference type="SAM" id="MobiDB-lite"/>
    </source>
</evidence>
<dbReference type="RefSeq" id="WP_148636309.1">
    <property type="nucleotide sequence ID" value="NZ_VSLA01000002.1"/>
</dbReference>
<comment type="caution">
    <text evidence="8">The sequence shown here is derived from an EMBL/GenBank/DDBJ whole genome shotgun (WGS) entry which is preliminary data.</text>
</comment>
<dbReference type="InterPro" id="IPR047347">
    <property type="entry name" value="YvaQ-like_sensor"/>
</dbReference>
<dbReference type="Pfam" id="PF12729">
    <property type="entry name" value="4HB_MCP_1"/>
    <property type="match status" value="1"/>
</dbReference>
<accession>A0A5D0WVI5</accession>
<dbReference type="PANTHER" id="PTHR43531:SF11">
    <property type="entry name" value="METHYL-ACCEPTING CHEMOTAXIS PROTEIN 3"/>
    <property type="match status" value="1"/>
</dbReference>
<proteinExistence type="inferred from homology"/>
<evidence type="ECO:0000313" key="8">
    <source>
        <dbReference type="EMBL" id="TYC88159.1"/>
    </source>
</evidence>
<dbReference type="CDD" id="cd06225">
    <property type="entry name" value="HAMP"/>
    <property type="match status" value="1"/>
</dbReference>
<name>A0A5D0WVI5_9FIRM</name>
<dbReference type="InterPro" id="IPR051310">
    <property type="entry name" value="MCP_chemotaxis"/>
</dbReference>
<dbReference type="GO" id="GO:0006935">
    <property type="term" value="P:chemotaxis"/>
    <property type="evidence" value="ECO:0007669"/>
    <property type="project" value="UniProtKB-KW"/>
</dbReference>
<dbReference type="InterPro" id="IPR004089">
    <property type="entry name" value="MCPsignal_dom"/>
</dbReference>
<feature type="transmembrane region" description="Helical" evidence="5">
    <location>
        <begin position="191"/>
        <end position="211"/>
    </location>
</feature>
<evidence type="ECO:0000256" key="2">
    <source>
        <dbReference type="ARBA" id="ARBA00029447"/>
    </source>
</evidence>
<evidence type="ECO:0000313" key="9">
    <source>
        <dbReference type="Proteomes" id="UP000322619"/>
    </source>
</evidence>
<dbReference type="InterPro" id="IPR003660">
    <property type="entry name" value="HAMP_dom"/>
</dbReference>
<dbReference type="FunFam" id="1.10.287.950:FF:000001">
    <property type="entry name" value="Methyl-accepting chemotaxis sensory transducer"/>
    <property type="match status" value="1"/>
</dbReference>
<keyword evidence="5" id="KW-0472">Membrane</keyword>
<dbReference type="AlphaFoldDB" id="A0A5D0WVI5"/>
<evidence type="ECO:0000256" key="1">
    <source>
        <dbReference type="ARBA" id="ARBA00022500"/>
    </source>
</evidence>
<dbReference type="Pfam" id="PF00015">
    <property type="entry name" value="MCPsignal"/>
    <property type="match status" value="1"/>
</dbReference>
<sequence length="559" mass="60611">MELFRNLKIKQKLVTCFILLAAVTGIVGIFGIYTMNNINIQSESMYYNNLVPSQKLSSIHAELEHIWANQLLAVYERNPGTLQTRLDAIDASVESDNTLLKEYETTIQDDENRTLYTSLTESLAAYRELCDNNLELVKAQKYDEAQIGLDKVSQAEQTVSAELEALITYNTTQAEAVLAQNTAEFRTQSTIMIIFIVVGIGLAVGLGLLVANMISTPLRRMVDAAEEIAAGNLDVGVKIDSRDEVGELGLAFVKMTDHINEIMTNIDSAAEQVAAGSKQIADSSMGLSQGATEQASSIEELTASIEEISAQTRLNADSAGEANALAELTRTNAVEGNNEMKRMLKSMEEINESSTNISKIIKVIDEIAFQTNILALNAAVEAARARQHGKGFAVVAEEVRNLAARSADAAKETTRMIEGSIKKVDDGTKIATTTAAALNQIVDDVAKVSGIVESIAVASNEQAIGISQINQGIMQVSEVVQMNSATSEESAAASEELSSQAELLREQAARFTLKKSRHFGYRGADESLSENHSTRRETVNNPVSKPTRIALTDNEFGKY</sequence>
<feature type="domain" description="Methyl-accepting transducer" evidence="6">
    <location>
        <begin position="269"/>
        <end position="498"/>
    </location>
</feature>
<evidence type="ECO:0000259" key="7">
    <source>
        <dbReference type="PROSITE" id="PS50885"/>
    </source>
</evidence>
<evidence type="ECO:0000256" key="3">
    <source>
        <dbReference type="PROSITE-ProRule" id="PRU00284"/>
    </source>
</evidence>
<keyword evidence="5" id="KW-0812">Transmembrane</keyword>
<dbReference type="PANTHER" id="PTHR43531">
    <property type="entry name" value="PROTEIN ICFG"/>
    <property type="match status" value="1"/>
</dbReference>
<keyword evidence="5" id="KW-1133">Transmembrane helix</keyword>
<gene>
    <name evidence="8" type="ORF">FXB42_00665</name>
</gene>
<dbReference type="SMART" id="SM00283">
    <property type="entry name" value="MA"/>
    <property type="match status" value="1"/>
</dbReference>
<reference evidence="8 9" key="1">
    <citation type="submission" date="2019-08" db="EMBL/GenBank/DDBJ databases">
        <title>Isolation and enrichment of carboxydotrophic bacteria from anaerobic sludge for the production of bio-based chemicals from syngas.</title>
        <authorList>
            <person name="Antares A.L."/>
            <person name="Moreira J."/>
            <person name="Diender M."/>
            <person name="Parshina S.N."/>
            <person name="Stams A.J.M."/>
            <person name="Alves M."/>
            <person name="Alves J.I."/>
            <person name="Sousa D.Z."/>
        </authorList>
    </citation>
    <scope>NUCLEOTIDE SEQUENCE [LARGE SCALE GENOMIC DNA]</scope>
    <source>
        <strain evidence="8 9">JM</strain>
    </source>
</reference>
<feature type="transmembrane region" description="Helical" evidence="5">
    <location>
        <begin position="12"/>
        <end position="35"/>
    </location>
</feature>
<keyword evidence="3" id="KW-0807">Transducer</keyword>
<dbReference type="Proteomes" id="UP000322619">
    <property type="component" value="Unassembled WGS sequence"/>
</dbReference>
<dbReference type="CDD" id="cd11386">
    <property type="entry name" value="MCP_signal"/>
    <property type="match status" value="1"/>
</dbReference>
<dbReference type="PROSITE" id="PS50111">
    <property type="entry name" value="CHEMOTAXIS_TRANSDUC_2"/>
    <property type="match status" value="1"/>
</dbReference>
<dbReference type="GO" id="GO:0007165">
    <property type="term" value="P:signal transduction"/>
    <property type="evidence" value="ECO:0007669"/>
    <property type="project" value="UniProtKB-KW"/>
</dbReference>
<keyword evidence="1" id="KW-0145">Chemotaxis</keyword>
<evidence type="ECO:0000259" key="6">
    <source>
        <dbReference type="PROSITE" id="PS50111"/>
    </source>
</evidence>